<evidence type="ECO:0000313" key="3">
    <source>
        <dbReference type="Proteomes" id="UP000050509"/>
    </source>
</evidence>
<dbReference type="EMBL" id="LJCR01002074">
    <property type="protein sequence ID" value="KPV49282.1"/>
    <property type="molecule type" value="Genomic_DNA"/>
</dbReference>
<gene>
    <name evidence="2" type="ORF">SE17_33530</name>
</gene>
<sequence length="200" mass="21335">MILSLFLLVGCGQPLQIKQPSAQAATVPAPRATDSIAGTATSVTPLASGELPTAAPTGTQAAEPSPTSVTLAPTTPSVIVVPRTTVPLDNLQRWRAQEVNREVFAEPRTYRANQPVPLFWFDPANEQIVEIGTIIGAFPAQAQFTLRGTNQPALEVPYRINNDFGLTSISEALRARMRAANSGEAVETYVIVSEAVTIQQ</sequence>
<evidence type="ECO:0000256" key="1">
    <source>
        <dbReference type="SAM" id="MobiDB-lite"/>
    </source>
</evidence>
<feature type="region of interest" description="Disordered" evidence="1">
    <location>
        <begin position="42"/>
        <end position="69"/>
    </location>
</feature>
<dbReference type="AlphaFoldDB" id="A0A0P9DH82"/>
<organism evidence="2 3">
    <name type="scientific">Kouleothrix aurantiaca</name>
    <dbReference type="NCBI Taxonomy" id="186479"/>
    <lineage>
        <taxon>Bacteria</taxon>
        <taxon>Bacillati</taxon>
        <taxon>Chloroflexota</taxon>
        <taxon>Chloroflexia</taxon>
        <taxon>Chloroflexales</taxon>
        <taxon>Roseiflexineae</taxon>
        <taxon>Roseiflexaceae</taxon>
        <taxon>Kouleothrix</taxon>
    </lineage>
</organism>
<reference evidence="2 3" key="1">
    <citation type="submission" date="2015-09" db="EMBL/GenBank/DDBJ databases">
        <title>Draft genome sequence of Kouleothrix aurantiaca JCM 19913.</title>
        <authorList>
            <person name="Hemp J."/>
        </authorList>
    </citation>
    <scope>NUCLEOTIDE SEQUENCE [LARGE SCALE GENOMIC DNA]</scope>
    <source>
        <strain evidence="2 3">COM-B</strain>
    </source>
</reference>
<proteinExistence type="predicted"/>
<keyword evidence="3" id="KW-1185">Reference proteome</keyword>
<dbReference type="Proteomes" id="UP000050509">
    <property type="component" value="Unassembled WGS sequence"/>
</dbReference>
<accession>A0A0P9DH82</accession>
<comment type="caution">
    <text evidence="2">The sequence shown here is derived from an EMBL/GenBank/DDBJ whole genome shotgun (WGS) entry which is preliminary data.</text>
</comment>
<evidence type="ECO:0000313" key="2">
    <source>
        <dbReference type="EMBL" id="KPV49282.1"/>
    </source>
</evidence>
<name>A0A0P9DH82_9CHLR</name>
<feature type="compositionally biased region" description="Polar residues" evidence="1">
    <location>
        <begin position="56"/>
        <end position="69"/>
    </location>
</feature>
<protein>
    <submittedName>
        <fullName evidence="2">Uncharacterized protein</fullName>
    </submittedName>
</protein>